<dbReference type="InterPro" id="IPR002514">
    <property type="entry name" value="Transposase_8"/>
</dbReference>
<evidence type="ECO:0000313" key="2">
    <source>
        <dbReference type="Proteomes" id="UP001299970"/>
    </source>
</evidence>
<evidence type="ECO:0000313" key="1">
    <source>
        <dbReference type="EMBL" id="MCH6172389.1"/>
    </source>
</evidence>
<name>A0ABS9TV10_9PSEU</name>
<dbReference type="InterPro" id="IPR036388">
    <property type="entry name" value="WH-like_DNA-bd_sf"/>
</dbReference>
<reference evidence="1 2" key="1">
    <citation type="submission" date="2022-03" db="EMBL/GenBank/DDBJ databases">
        <title>Pseudonocardia alaer sp. nov., a novel actinomycete isolated from reed forest soil.</title>
        <authorList>
            <person name="Wang L."/>
        </authorList>
    </citation>
    <scope>NUCLEOTIDE SEQUENCE [LARGE SCALE GENOMIC DNA]</scope>
    <source>
        <strain evidence="1 2">Y-16303</strain>
    </source>
</reference>
<proteinExistence type="predicted"/>
<gene>
    <name evidence="1" type="ORF">MMF94_42535</name>
</gene>
<dbReference type="SUPFAM" id="SSF46689">
    <property type="entry name" value="Homeodomain-like"/>
    <property type="match status" value="1"/>
</dbReference>
<protein>
    <submittedName>
        <fullName evidence="1">Transposase</fullName>
    </submittedName>
</protein>
<dbReference type="Gene3D" id="1.10.10.10">
    <property type="entry name" value="Winged helix-like DNA-binding domain superfamily/Winged helix DNA-binding domain"/>
    <property type="match status" value="1"/>
</dbReference>
<dbReference type="InterPro" id="IPR009057">
    <property type="entry name" value="Homeodomain-like_sf"/>
</dbReference>
<comment type="caution">
    <text evidence="1">The sequence shown here is derived from an EMBL/GenBank/DDBJ whole genome shotgun (WGS) entry which is preliminary data.</text>
</comment>
<dbReference type="Proteomes" id="UP001299970">
    <property type="component" value="Unassembled WGS sequence"/>
</dbReference>
<dbReference type="EMBL" id="JAKXMK010000070">
    <property type="protein sequence ID" value="MCH6172389.1"/>
    <property type="molecule type" value="Genomic_DNA"/>
</dbReference>
<sequence>MAAPRKYPLELMERGVRMVLELRVQDPEDRGVLSRVAKQLGVHPEALRHYVRQTEVDAGLRTGVPSSEAARIKELEREVRELRRANDILKSAAAFFGAELDRRGNR</sequence>
<organism evidence="1 2">
    <name type="scientific">Pseudonocardia alaniniphila</name>
    <dbReference type="NCBI Taxonomy" id="75291"/>
    <lineage>
        <taxon>Bacteria</taxon>
        <taxon>Bacillati</taxon>
        <taxon>Actinomycetota</taxon>
        <taxon>Actinomycetes</taxon>
        <taxon>Pseudonocardiales</taxon>
        <taxon>Pseudonocardiaceae</taxon>
        <taxon>Pseudonocardia</taxon>
    </lineage>
</organism>
<accession>A0ABS9TV10</accession>
<keyword evidence="2" id="KW-1185">Reference proteome</keyword>
<dbReference type="Pfam" id="PF01527">
    <property type="entry name" value="HTH_Tnp_1"/>
    <property type="match status" value="1"/>
</dbReference>